<sequence>MHCATQRVTLSRSPTPLLVMPLLIAGNPGSAAPDLPQFALPPPTAETQGWESLC</sequence>
<accession>A0A392QQZ0</accession>
<comment type="caution">
    <text evidence="2">The sequence shown here is derived from an EMBL/GenBank/DDBJ whole genome shotgun (WGS) entry which is preliminary data.</text>
</comment>
<evidence type="ECO:0000256" key="1">
    <source>
        <dbReference type="SAM" id="MobiDB-lite"/>
    </source>
</evidence>
<feature type="compositionally biased region" description="Polar residues" evidence="1">
    <location>
        <begin position="45"/>
        <end position="54"/>
    </location>
</feature>
<keyword evidence="3" id="KW-1185">Reference proteome</keyword>
<feature type="region of interest" description="Disordered" evidence="1">
    <location>
        <begin position="34"/>
        <end position="54"/>
    </location>
</feature>
<organism evidence="2 3">
    <name type="scientific">Trifolium medium</name>
    <dbReference type="NCBI Taxonomy" id="97028"/>
    <lineage>
        <taxon>Eukaryota</taxon>
        <taxon>Viridiplantae</taxon>
        <taxon>Streptophyta</taxon>
        <taxon>Embryophyta</taxon>
        <taxon>Tracheophyta</taxon>
        <taxon>Spermatophyta</taxon>
        <taxon>Magnoliopsida</taxon>
        <taxon>eudicotyledons</taxon>
        <taxon>Gunneridae</taxon>
        <taxon>Pentapetalae</taxon>
        <taxon>rosids</taxon>
        <taxon>fabids</taxon>
        <taxon>Fabales</taxon>
        <taxon>Fabaceae</taxon>
        <taxon>Papilionoideae</taxon>
        <taxon>50 kb inversion clade</taxon>
        <taxon>NPAAA clade</taxon>
        <taxon>Hologalegina</taxon>
        <taxon>IRL clade</taxon>
        <taxon>Trifolieae</taxon>
        <taxon>Trifolium</taxon>
    </lineage>
</organism>
<dbReference type="Proteomes" id="UP000265520">
    <property type="component" value="Unassembled WGS sequence"/>
</dbReference>
<evidence type="ECO:0000313" key="3">
    <source>
        <dbReference type="Proteomes" id="UP000265520"/>
    </source>
</evidence>
<name>A0A392QQZ0_9FABA</name>
<proteinExistence type="predicted"/>
<dbReference type="AlphaFoldDB" id="A0A392QQZ0"/>
<evidence type="ECO:0000313" key="2">
    <source>
        <dbReference type="EMBL" id="MCI26668.1"/>
    </source>
</evidence>
<dbReference type="EMBL" id="LXQA010154641">
    <property type="protein sequence ID" value="MCI26668.1"/>
    <property type="molecule type" value="Genomic_DNA"/>
</dbReference>
<reference evidence="2 3" key="1">
    <citation type="journal article" date="2018" name="Front. Plant Sci.">
        <title>Red Clover (Trifolium pratense) and Zigzag Clover (T. medium) - A Picture of Genomic Similarities and Differences.</title>
        <authorList>
            <person name="Dluhosova J."/>
            <person name="Istvanek J."/>
            <person name="Nedelnik J."/>
            <person name="Repkova J."/>
        </authorList>
    </citation>
    <scope>NUCLEOTIDE SEQUENCE [LARGE SCALE GENOMIC DNA]</scope>
    <source>
        <strain evidence="3">cv. 10/8</strain>
        <tissue evidence="2">Leaf</tissue>
    </source>
</reference>
<protein>
    <submittedName>
        <fullName evidence="2">Uncharacterized protein</fullName>
    </submittedName>
</protein>